<evidence type="ECO:0000256" key="1">
    <source>
        <dbReference type="SAM" id="MobiDB-lite"/>
    </source>
</evidence>
<dbReference type="AlphaFoldDB" id="A0A9D4BLQ8"/>
<protein>
    <submittedName>
        <fullName evidence="2">Uncharacterized protein</fullName>
    </submittedName>
</protein>
<proteinExistence type="predicted"/>
<sequence>MTRKRKPSKDSPDNGQSSANRNTSKRNKGKKMAQNTQVSPGQTGQIQASQPCQLYSSPQFTQMTGNPYAYLMNTPTFPGHGFIAPSTPSPMPSSDVLSAILDRLNAVDKKLSQLDQIQQTVSSIVSRTDKMEQRITNFESRIKDVEKSCDFSGSAIENLTKKMTEYDSILKSTNNLQSRECSVNLKDSKLQAEITDLKCRSMRENLLFFQIPE</sequence>
<gene>
    <name evidence="2" type="ORF">DPMN_075676</name>
</gene>
<evidence type="ECO:0000313" key="2">
    <source>
        <dbReference type="EMBL" id="KAH3700699.1"/>
    </source>
</evidence>
<evidence type="ECO:0000313" key="3">
    <source>
        <dbReference type="Proteomes" id="UP000828390"/>
    </source>
</evidence>
<accession>A0A9D4BLQ8</accession>
<feature type="compositionally biased region" description="Polar residues" evidence="1">
    <location>
        <begin position="13"/>
        <end position="22"/>
    </location>
</feature>
<dbReference type="Proteomes" id="UP000828390">
    <property type="component" value="Unassembled WGS sequence"/>
</dbReference>
<feature type="compositionally biased region" description="Polar residues" evidence="1">
    <location>
        <begin position="33"/>
        <end position="49"/>
    </location>
</feature>
<dbReference type="SUPFAM" id="SSF57997">
    <property type="entry name" value="Tropomyosin"/>
    <property type="match status" value="1"/>
</dbReference>
<reference evidence="2" key="1">
    <citation type="journal article" date="2019" name="bioRxiv">
        <title>The Genome of the Zebra Mussel, Dreissena polymorpha: A Resource for Invasive Species Research.</title>
        <authorList>
            <person name="McCartney M.A."/>
            <person name="Auch B."/>
            <person name="Kono T."/>
            <person name="Mallez S."/>
            <person name="Zhang Y."/>
            <person name="Obille A."/>
            <person name="Becker A."/>
            <person name="Abrahante J.E."/>
            <person name="Garbe J."/>
            <person name="Badalamenti J.P."/>
            <person name="Herman A."/>
            <person name="Mangelson H."/>
            <person name="Liachko I."/>
            <person name="Sullivan S."/>
            <person name="Sone E.D."/>
            <person name="Koren S."/>
            <person name="Silverstein K.A.T."/>
            <person name="Beckman K.B."/>
            <person name="Gohl D.M."/>
        </authorList>
    </citation>
    <scope>NUCLEOTIDE SEQUENCE</scope>
    <source>
        <strain evidence="2">Duluth1</strain>
        <tissue evidence="2">Whole animal</tissue>
    </source>
</reference>
<name>A0A9D4BLQ8_DREPO</name>
<organism evidence="2 3">
    <name type="scientific">Dreissena polymorpha</name>
    <name type="common">Zebra mussel</name>
    <name type="synonym">Mytilus polymorpha</name>
    <dbReference type="NCBI Taxonomy" id="45954"/>
    <lineage>
        <taxon>Eukaryota</taxon>
        <taxon>Metazoa</taxon>
        <taxon>Spiralia</taxon>
        <taxon>Lophotrochozoa</taxon>
        <taxon>Mollusca</taxon>
        <taxon>Bivalvia</taxon>
        <taxon>Autobranchia</taxon>
        <taxon>Heteroconchia</taxon>
        <taxon>Euheterodonta</taxon>
        <taxon>Imparidentia</taxon>
        <taxon>Neoheterodontei</taxon>
        <taxon>Myida</taxon>
        <taxon>Dreissenoidea</taxon>
        <taxon>Dreissenidae</taxon>
        <taxon>Dreissena</taxon>
    </lineage>
</organism>
<comment type="caution">
    <text evidence="2">The sequence shown here is derived from an EMBL/GenBank/DDBJ whole genome shotgun (WGS) entry which is preliminary data.</text>
</comment>
<reference evidence="2" key="2">
    <citation type="submission" date="2020-11" db="EMBL/GenBank/DDBJ databases">
        <authorList>
            <person name="McCartney M.A."/>
            <person name="Auch B."/>
            <person name="Kono T."/>
            <person name="Mallez S."/>
            <person name="Becker A."/>
            <person name="Gohl D.M."/>
            <person name="Silverstein K.A.T."/>
            <person name="Koren S."/>
            <person name="Bechman K.B."/>
            <person name="Herman A."/>
            <person name="Abrahante J.E."/>
            <person name="Garbe J."/>
        </authorList>
    </citation>
    <scope>NUCLEOTIDE SEQUENCE</scope>
    <source>
        <strain evidence="2">Duluth1</strain>
        <tissue evidence="2">Whole animal</tissue>
    </source>
</reference>
<dbReference type="EMBL" id="JAIWYP010000015">
    <property type="protein sequence ID" value="KAH3700699.1"/>
    <property type="molecule type" value="Genomic_DNA"/>
</dbReference>
<feature type="region of interest" description="Disordered" evidence="1">
    <location>
        <begin position="1"/>
        <end position="49"/>
    </location>
</feature>
<keyword evidence="3" id="KW-1185">Reference proteome</keyword>